<evidence type="ECO:0000313" key="2">
    <source>
        <dbReference type="Proteomes" id="UP000054560"/>
    </source>
</evidence>
<dbReference type="Proteomes" id="UP000054560">
    <property type="component" value="Unassembled WGS sequence"/>
</dbReference>
<feature type="non-terminal residue" evidence="1">
    <location>
        <position position="119"/>
    </location>
</feature>
<reference evidence="1 2" key="1">
    <citation type="submission" date="2011-02" db="EMBL/GenBank/DDBJ databases">
        <title>The Genome Sequence of Sphaeroforma arctica JP610.</title>
        <authorList>
            <consortium name="The Broad Institute Genome Sequencing Platform"/>
            <person name="Russ C."/>
            <person name="Cuomo C."/>
            <person name="Young S.K."/>
            <person name="Zeng Q."/>
            <person name="Gargeya S."/>
            <person name="Alvarado L."/>
            <person name="Berlin A."/>
            <person name="Chapman S.B."/>
            <person name="Chen Z."/>
            <person name="Freedman E."/>
            <person name="Gellesch M."/>
            <person name="Goldberg J."/>
            <person name="Griggs A."/>
            <person name="Gujja S."/>
            <person name="Heilman E."/>
            <person name="Heiman D."/>
            <person name="Howarth C."/>
            <person name="Mehta T."/>
            <person name="Neiman D."/>
            <person name="Pearson M."/>
            <person name="Roberts A."/>
            <person name="Saif S."/>
            <person name="Shea T."/>
            <person name="Shenoy N."/>
            <person name="Sisk P."/>
            <person name="Stolte C."/>
            <person name="Sykes S."/>
            <person name="White J."/>
            <person name="Yandava C."/>
            <person name="Burger G."/>
            <person name="Gray M.W."/>
            <person name="Holland P.W.H."/>
            <person name="King N."/>
            <person name="Lang F.B.F."/>
            <person name="Roger A.J."/>
            <person name="Ruiz-Trillo I."/>
            <person name="Haas B."/>
            <person name="Nusbaum C."/>
            <person name="Birren B."/>
        </authorList>
    </citation>
    <scope>NUCLEOTIDE SEQUENCE [LARGE SCALE GENOMIC DNA]</scope>
    <source>
        <strain evidence="1 2">JP610</strain>
    </source>
</reference>
<accession>A0A0L0F8A8</accession>
<protein>
    <submittedName>
        <fullName evidence="1">Uncharacterized protein</fullName>
    </submittedName>
</protein>
<proteinExistence type="predicted"/>
<dbReference type="EMBL" id="KQ246284">
    <property type="protein sequence ID" value="KNC72952.1"/>
    <property type="molecule type" value="Genomic_DNA"/>
</dbReference>
<sequence>MPLLRTQVHLDAHACNWSSGVPIATANSRVECDFFNQIKGTSWETVVQPMTTTLSVRPYSITNGGMCVMVDTTERIEMTVSSSLTHALLKWSEAIATPLPVRVKDITYRWLRTTDVPCK</sequence>
<evidence type="ECO:0000313" key="1">
    <source>
        <dbReference type="EMBL" id="KNC72952.1"/>
    </source>
</evidence>
<dbReference type="GeneID" id="25914989"/>
<dbReference type="AlphaFoldDB" id="A0A0L0F8A8"/>
<organism evidence="1 2">
    <name type="scientific">Sphaeroforma arctica JP610</name>
    <dbReference type="NCBI Taxonomy" id="667725"/>
    <lineage>
        <taxon>Eukaryota</taxon>
        <taxon>Ichthyosporea</taxon>
        <taxon>Ichthyophonida</taxon>
        <taxon>Sphaeroforma</taxon>
    </lineage>
</organism>
<gene>
    <name evidence="1" type="ORF">SARC_14485</name>
</gene>
<dbReference type="RefSeq" id="XP_014146854.1">
    <property type="nucleotide sequence ID" value="XM_014291379.1"/>
</dbReference>
<name>A0A0L0F8A8_9EUKA</name>
<keyword evidence="2" id="KW-1185">Reference proteome</keyword>